<reference evidence="2 3" key="1">
    <citation type="submission" date="2019-09" db="EMBL/GenBank/DDBJ databases">
        <title>Flavobacterium sp. nov., isolated from glacier ice.</title>
        <authorList>
            <person name="Liu Q."/>
        </authorList>
    </citation>
    <scope>NUCLEOTIDE SEQUENCE [LARGE SCALE GENOMIC DNA]</scope>
    <source>
        <strain evidence="2 3">NBRC 112527</strain>
    </source>
</reference>
<evidence type="ECO:0000259" key="1">
    <source>
        <dbReference type="Pfam" id="PF08279"/>
    </source>
</evidence>
<feature type="domain" description="Helix-turn-helix type 11" evidence="1">
    <location>
        <begin position="18"/>
        <end position="51"/>
    </location>
</feature>
<evidence type="ECO:0000313" key="3">
    <source>
        <dbReference type="Proteomes" id="UP000490922"/>
    </source>
</evidence>
<name>A0A7J5AKC8_9FLAO</name>
<proteinExistence type="predicted"/>
<dbReference type="EMBL" id="WAEM01000001">
    <property type="protein sequence ID" value="KAB1157940.1"/>
    <property type="molecule type" value="Genomic_DNA"/>
</dbReference>
<evidence type="ECO:0000313" key="2">
    <source>
        <dbReference type="EMBL" id="KAB1157940.1"/>
    </source>
</evidence>
<comment type="caution">
    <text evidence="2">The sequence shown here is derived from an EMBL/GenBank/DDBJ whole genome shotgun (WGS) entry which is preliminary data.</text>
</comment>
<organism evidence="2 3">
    <name type="scientific">Flavobacterium luteum</name>
    <dbReference type="NCBI Taxonomy" id="2026654"/>
    <lineage>
        <taxon>Bacteria</taxon>
        <taxon>Pseudomonadati</taxon>
        <taxon>Bacteroidota</taxon>
        <taxon>Flavobacteriia</taxon>
        <taxon>Flavobacteriales</taxon>
        <taxon>Flavobacteriaceae</taxon>
        <taxon>Flavobacterium</taxon>
    </lineage>
</organism>
<dbReference type="Proteomes" id="UP000490922">
    <property type="component" value="Unassembled WGS sequence"/>
</dbReference>
<dbReference type="OrthoDB" id="770928at2"/>
<keyword evidence="3" id="KW-1185">Reference proteome</keyword>
<dbReference type="RefSeq" id="WP_151106133.1">
    <property type="nucleotide sequence ID" value="NZ_WAEM01000001.1"/>
</dbReference>
<sequence length="71" mass="8420">MDIRIIIELDNLINKEITGSPKQLASKLSMTERTVYNYISFMKKTLNAPIVYDYQRMSYVYNSDGEFKFIR</sequence>
<gene>
    <name evidence="2" type="ORF">F6464_02330</name>
</gene>
<dbReference type="AlphaFoldDB" id="A0A7J5AKC8"/>
<protein>
    <submittedName>
        <fullName evidence="2">HTH domain-containing protein</fullName>
    </submittedName>
</protein>
<accession>A0A7J5AKC8</accession>
<dbReference type="InterPro" id="IPR013196">
    <property type="entry name" value="HTH_11"/>
</dbReference>
<dbReference type="Pfam" id="PF08279">
    <property type="entry name" value="HTH_11"/>
    <property type="match status" value="1"/>
</dbReference>